<dbReference type="AlphaFoldDB" id="A0A6A4TJ02"/>
<sequence length="137" mass="15624">MQNGCNLSDSKCNNKPILFGDMSHVLHTECERLPSGRRVRVPHCSEDTAVKELRDKNMKCFVNQQLSDSTQGKEIWDSDGINKLMEYFQGADKRFLQHSREETRNANITLLDKMDEDNTALFGLVGRMVAVMEAQSK</sequence>
<comment type="caution">
    <text evidence="1">The sequence shown here is derived from an EMBL/GenBank/DDBJ whole genome shotgun (WGS) entry which is preliminary data.</text>
</comment>
<protein>
    <submittedName>
        <fullName evidence="1">Uncharacterized protein</fullName>
    </submittedName>
</protein>
<proteinExistence type="predicted"/>
<evidence type="ECO:0000313" key="1">
    <source>
        <dbReference type="EMBL" id="KAF0047506.1"/>
    </source>
</evidence>
<dbReference type="Proteomes" id="UP000438429">
    <property type="component" value="Unassembled WGS sequence"/>
</dbReference>
<organism evidence="1 2">
    <name type="scientific">Scophthalmus maximus</name>
    <name type="common">Turbot</name>
    <name type="synonym">Psetta maxima</name>
    <dbReference type="NCBI Taxonomy" id="52904"/>
    <lineage>
        <taxon>Eukaryota</taxon>
        <taxon>Metazoa</taxon>
        <taxon>Chordata</taxon>
        <taxon>Craniata</taxon>
        <taxon>Vertebrata</taxon>
        <taxon>Euteleostomi</taxon>
        <taxon>Actinopterygii</taxon>
        <taxon>Neopterygii</taxon>
        <taxon>Teleostei</taxon>
        <taxon>Neoteleostei</taxon>
        <taxon>Acanthomorphata</taxon>
        <taxon>Carangaria</taxon>
        <taxon>Pleuronectiformes</taxon>
        <taxon>Pleuronectoidei</taxon>
        <taxon>Scophthalmidae</taxon>
        <taxon>Scophthalmus</taxon>
    </lineage>
</organism>
<gene>
    <name evidence="1" type="ORF">F2P81_001139</name>
</gene>
<accession>A0A6A4TJ02</accession>
<name>A0A6A4TJ02_SCOMX</name>
<reference evidence="1 2" key="1">
    <citation type="submission" date="2019-06" db="EMBL/GenBank/DDBJ databases">
        <title>Draft genomes of female and male turbot (Scophthalmus maximus).</title>
        <authorList>
            <person name="Xu H."/>
            <person name="Xu X.-W."/>
            <person name="Shao C."/>
            <person name="Chen S."/>
        </authorList>
    </citation>
    <scope>NUCLEOTIDE SEQUENCE [LARGE SCALE GENOMIC DNA]</scope>
    <source>
        <strain evidence="1">Ysfricsl-2016a</strain>
        <tissue evidence="1">Blood</tissue>
    </source>
</reference>
<dbReference type="EMBL" id="VEVO01000001">
    <property type="protein sequence ID" value="KAF0047506.1"/>
    <property type="molecule type" value="Genomic_DNA"/>
</dbReference>
<evidence type="ECO:0000313" key="2">
    <source>
        <dbReference type="Proteomes" id="UP000438429"/>
    </source>
</evidence>